<accession>A0A2G5B6F9</accession>
<organism evidence="3 4">
    <name type="scientific">Coemansia reversa (strain ATCC 12441 / NRRL 1564)</name>
    <dbReference type="NCBI Taxonomy" id="763665"/>
    <lineage>
        <taxon>Eukaryota</taxon>
        <taxon>Fungi</taxon>
        <taxon>Fungi incertae sedis</taxon>
        <taxon>Zoopagomycota</taxon>
        <taxon>Kickxellomycotina</taxon>
        <taxon>Kickxellomycetes</taxon>
        <taxon>Kickxellales</taxon>
        <taxon>Kickxellaceae</taxon>
        <taxon>Coemansia</taxon>
    </lineage>
</organism>
<dbReference type="CDD" id="cd22191">
    <property type="entry name" value="DPBB_RlpA_EXP_N-like"/>
    <property type="match status" value="1"/>
</dbReference>
<dbReference type="AlphaFoldDB" id="A0A2G5B6F9"/>
<keyword evidence="4" id="KW-1185">Reference proteome</keyword>
<protein>
    <submittedName>
        <fullName evidence="3">Non-catalytic module family EXPN protein</fullName>
    </submittedName>
</protein>
<dbReference type="InterPro" id="IPR036908">
    <property type="entry name" value="RlpA-like_sf"/>
</dbReference>
<dbReference type="PANTHER" id="PTHR31836:SF21">
    <property type="entry name" value="EXPANSIN-LIKE PROTEIN 7"/>
    <property type="match status" value="1"/>
</dbReference>
<dbReference type="EMBL" id="KZ303515">
    <property type="protein sequence ID" value="PIA14633.1"/>
    <property type="molecule type" value="Genomic_DNA"/>
</dbReference>
<dbReference type="InterPro" id="IPR009009">
    <property type="entry name" value="RlpA-like_DPBB"/>
</dbReference>
<reference evidence="3 4" key="1">
    <citation type="journal article" date="2015" name="Genome Biol. Evol.">
        <title>Phylogenomic analyses indicate that early fungi evolved digesting cell walls of algal ancestors of land plants.</title>
        <authorList>
            <person name="Chang Y."/>
            <person name="Wang S."/>
            <person name="Sekimoto S."/>
            <person name="Aerts A.L."/>
            <person name="Choi C."/>
            <person name="Clum A."/>
            <person name="LaButti K.M."/>
            <person name="Lindquist E.A."/>
            <person name="Yee Ngan C."/>
            <person name="Ohm R.A."/>
            <person name="Salamov A.A."/>
            <person name="Grigoriev I.V."/>
            <person name="Spatafora J.W."/>
            <person name="Berbee M.L."/>
        </authorList>
    </citation>
    <scope>NUCLEOTIDE SEQUENCE [LARGE SCALE GENOMIC DNA]</scope>
    <source>
        <strain evidence="3 4">NRRL 1564</strain>
    </source>
</reference>
<dbReference type="Gene3D" id="2.40.40.10">
    <property type="entry name" value="RlpA-like domain"/>
    <property type="match status" value="1"/>
</dbReference>
<feature type="domain" description="RlpA-like protein double-psi beta-barrel" evidence="2">
    <location>
        <begin position="13"/>
        <end position="95"/>
    </location>
</feature>
<dbReference type="STRING" id="763665.A0A2G5B6F9"/>
<evidence type="ECO:0000313" key="3">
    <source>
        <dbReference type="EMBL" id="PIA14633.1"/>
    </source>
</evidence>
<dbReference type="InterPro" id="IPR051477">
    <property type="entry name" value="Expansin_CellWall"/>
</dbReference>
<sequence length="98" mass="10058">YSGEGTYYTPGLGSCGKTNSATDLIAAINAPQYDATGSSNSASICGKCVQVKGPKGEVKVTIADRCPACKSGDLDLSPAAFDQIGDESEGRISISWSF</sequence>
<name>A0A2G5B6F9_COERN</name>
<keyword evidence="1" id="KW-0732">Signal</keyword>
<evidence type="ECO:0000259" key="2">
    <source>
        <dbReference type="Pfam" id="PF03330"/>
    </source>
</evidence>
<feature type="non-terminal residue" evidence="3">
    <location>
        <position position="1"/>
    </location>
</feature>
<dbReference type="PANTHER" id="PTHR31836">
    <property type="match status" value="1"/>
</dbReference>
<dbReference type="OrthoDB" id="406505at2759"/>
<evidence type="ECO:0000313" key="4">
    <source>
        <dbReference type="Proteomes" id="UP000242474"/>
    </source>
</evidence>
<dbReference type="SUPFAM" id="SSF50685">
    <property type="entry name" value="Barwin-like endoglucanases"/>
    <property type="match status" value="1"/>
</dbReference>
<dbReference type="Pfam" id="PF03330">
    <property type="entry name" value="DPBB_1"/>
    <property type="match status" value="1"/>
</dbReference>
<evidence type="ECO:0000256" key="1">
    <source>
        <dbReference type="ARBA" id="ARBA00022729"/>
    </source>
</evidence>
<proteinExistence type="predicted"/>
<gene>
    <name evidence="3" type="ORF">COEREDRAFT_20936</name>
</gene>
<feature type="non-terminal residue" evidence="3">
    <location>
        <position position="98"/>
    </location>
</feature>
<dbReference type="Proteomes" id="UP000242474">
    <property type="component" value="Unassembled WGS sequence"/>
</dbReference>